<organism evidence="2 3">
    <name type="scientific">Franzmannia qiaohouensis</name>
    <dbReference type="NCBI Taxonomy" id="1329370"/>
    <lineage>
        <taxon>Bacteria</taxon>
        <taxon>Pseudomonadati</taxon>
        <taxon>Pseudomonadota</taxon>
        <taxon>Gammaproteobacteria</taxon>
        <taxon>Oceanospirillales</taxon>
        <taxon>Halomonadaceae</taxon>
        <taxon>Franzmannia</taxon>
    </lineage>
</organism>
<comment type="caution">
    <text evidence="2">The sequence shown here is derived from an EMBL/GenBank/DDBJ whole genome shotgun (WGS) entry which is preliminary data.</text>
</comment>
<gene>
    <name evidence="2" type="ORF">QC821_05870</name>
</gene>
<feature type="signal peptide" evidence="1">
    <location>
        <begin position="1"/>
        <end position="24"/>
    </location>
</feature>
<dbReference type="RefSeq" id="WP_309718255.1">
    <property type="nucleotide sequence ID" value="NZ_JARWAM010000003.1"/>
</dbReference>
<evidence type="ECO:0000313" key="3">
    <source>
        <dbReference type="Proteomes" id="UP001251374"/>
    </source>
</evidence>
<proteinExistence type="predicted"/>
<dbReference type="EMBL" id="JARWAM010000003">
    <property type="protein sequence ID" value="MDR5904796.1"/>
    <property type="molecule type" value="Genomic_DNA"/>
</dbReference>
<evidence type="ECO:0000313" key="2">
    <source>
        <dbReference type="EMBL" id="MDR5904796.1"/>
    </source>
</evidence>
<feature type="chain" id="PRO_5045606676" evidence="1">
    <location>
        <begin position="25"/>
        <end position="185"/>
    </location>
</feature>
<keyword evidence="3" id="KW-1185">Reference proteome</keyword>
<keyword evidence="1" id="KW-0732">Signal</keyword>
<reference evidence="2 3" key="1">
    <citation type="submission" date="2023-04" db="EMBL/GenBank/DDBJ databases">
        <title>A long-awaited taxogenomic arrangement of the family Halomonadaceae.</title>
        <authorList>
            <person name="De La Haba R."/>
            <person name="Chuvochina M."/>
            <person name="Wittouck S."/>
            <person name="Arahal D.R."/>
            <person name="Sanchez-Porro C."/>
            <person name="Hugenholtz P."/>
            <person name="Ventosa A."/>
        </authorList>
    </citation>
    <scope>NUCLEOTIDE SEQUENCE [LARGE SCALE GENOMIC DNA]</scope>
    <source>
        <strain evidence="2 3">DSM 26770</strain>
    </source>
</reference>
<name>A0ABU1HBQ7_9GAMM</name>
<dbReference type="Proteomes" id="UP001251374">
    <property type="component" value="Unassembled WGS sequence"/>
</dbReference>
<sequence length="185" mass="19620">MSPTTFTQTAVLLAVLSIASATYADDAEQAGNGASETSVTGGQEVAGDEAAAAPLVVDIPGESGATVTIELTSMEVVGELLRLGITFTPEWQMEPFSGRDADLSQVLGANLQNPVSARLIDPTNLLEYQQVTGGARERVPMTEGTPRTVYFYFGTPVEEMESFDLYIEAGQVALPPLTDVPYQVE</sequence>
<protein>
    <submittedName>
        <fullName evidence="2">Uncharacterized protein</fullName>
    </submittedName>
</protein>
<accession>A0ABU1HBQ7</accession>
<evidence type="ECO:0000256" key="1">
    <source>
        <dbReference type="SAM" id="SignalP"/>
    </source>
</evidence>